<protein>
    <submittedName>
        <fullName evidence="1">Uncharacterized protein</fullName>
    </submittedName>
</protein>
<accession>A0A0E9WEW5</accession>
<dbReference type="EMBL" id="GBXM01019695">
    <property type="protein sequence ID" value="JAH88882.1"/>
    <property type="molecule type" value="Transcribed_RNA"/>
</dbReference>
<dbReference type="AlphaFoldDB" id="A0A0E9WEW5"/>
<evidence type="ECO:0000313" key="1">
    <source>
        <dbReference type="EMBL" id="JAH88882.1"/>
    </source>
</evidence>
<reference evidence="1" key="2">
    <citation type="journal article" date="2015" name="Fish Shellfish Immunol.">
        <title>Early steps in the European eel (Anguilla anguilla)-Vibrio vulnificus interaction in the gills: Role of the RtxA13 toxin.</title>
        <authorList>
            <person name="Callol A."/>
            <person name="Pajuelo D."/>
            <person name="Ebbesson L."/>
            <person name="Teles M."/>
            <person name="MacKenzie S."/>
            <person name="Amaro C."/>
        </authorList>
    </citation>
    <scope>NUCLEOTIDE SEQUENCE</scope>
</reference>
<proteinExistence type="predicted"/>
<sequence length="48" mass="5248">MTKHTDVSFSIITCPYLALSDHKNKMCAVRKNNLGARLLNKGVGNTVS</sequence>
<organism evidence="1">
    <name type="scientific">Anguilla anguilla</name>
    <name type="common">European freshwater eel</name>
    <name type="synonym">Muraena anguilla</name>
    <dbReference type="NCBI Taxonomy" id="7936"/>
    <lineage>
        <taxon>Eukaryota</taxon>
        <taxon>Metazoa</taxon>
        <taxon>Chordata</taxon>
        <taxon>Craniata</taxon>
        <taxon>Vertebrata</taxon>
        <taxon>Euteleostomi</taxon>
        <taxon>Actinopterygii</taxon>
        <taxon>Neopterygii</taxon>
        <taxon>Teleostei</taxon>
        <taxon>Anguilliformes</taxon>
        <taxon>Anguillidae</taxon>
        <taxon>Anguilla</taxon>
    </lineage>
</organism>
<name>A0A0E9WEW5_ANGAN</name>
<reference evidence="1" key="1">
    <citation type="submission" date="2014-11" db="EMBL/GenBank/DDBJ databases">
        <authorList>
            <person name="Amaro Gonzalez C."/>
        </authorList>
    </citation>
    <scope>NUCLEOTIDE SEQUENCE</scope>
</reference>